<dbReference type="RefSeq" id="WP_052289705.1">
    <property type="nucleotide sequence ID" value="NZ_JTJC03000010.1"/>
</dbReference>
<feature type="transmembrane region" description="Helical" evidence="1">
    <location>
        <begin position="191"/>
        <end position="213"/>
    </location>
</feature>
<dbReference type="AlphaFoldDB" id="A0A9X5I6J8"/>
<feature type="transmembrane region" description="Helical" evidence="1">
    <location>
        <begin position="23"/>
        <end position="44"/>
    </location>
</feature>
<name>A0A9X5I6J8_9CYAN</name>
<proteinExistence type="predicted"/>
<keyword evidence="1" id="KW-0812">Transmembrane</keyword>
<keyword evidence="1" id="KW-0472">Membrane</keyword>
<keyword evidence="3" id="KW-1185">Reference proteome</keyword>
<reference evidence="2 3" key="1">
    <citation type="journal article" date="2015" name="Genome Announc.">
        <title>Draft Genome Sequence of the Terrestrial Cyanobacterium Scytonema millei VB511283, Isolated from Eastern India.</title>
        <authorList>
            <person name="Sen D."/>
            <person name="Chandrababunaidu M.M."/>
            <person name="Singh D."/>
            <person name="Sanghi N."/>
            <person name="Ghorai A."/>
            <person name="Mishra G.P."/>
            <person name="Madduluri M."/>
            <person name="Adhikary S.P."/>
            <person name="Tripathy S."/>
        </authorList>
    </citation>
    <scope>NUCLEOTIDE SEQUENCE [LARGE SCALE GENOMIC DNA]</scope>
    <source>
        <strain evidence="2 3">VB511283</strain>
    </source>
</reference>
<accession>A0A9X5I6J8</accession>
<dbReference type="EMBL" id="JTJC03000010">
    <property type="protein sequence ID" value="NHC37678.1"/>
    <property type="molecule type" value="Genomic_DNA"/>
</dbReference>
<keyword evidence="1" id="KW-1133">Transmembrane helix</keyword>
<organism evidence="2 3">
    <name type="scientific">Scytonema millei VB511283</name>
    <dbReference type="NCBI Taxonomy" id="1245923"/>
    <lineage>
        <taxon>Bacteria</taxon>
        <taxon>Bacillati</taxon>
        <taxon>Cyanobacteriota</taxon>
        <taxon>Cyanophyceae</taxon>
        <taxon>Nostocales</taxon>
        <taxon>Scytonemataceae</taxon>
        <taxon>Scytonema</taxon>
    </lineage>
</organism>
<comment type="caution">
    <text evidence="2">The sequence shown here is derived from an EMBL/GenBank/DDBJ whole genome shotgun (WGS) entry which is preliminary data.</text>
</comment>
<dbReference type="Proteomes" id="UP000031532">
    <property type="component" value="Unassembled WGS sequence"/>
</dbReference>
<gene>
    <name evidence="2" type="ORF">QH73_0024085</name>
</gene>
<evidence type="ECO:0000313" key="2">
    <source>
        <dbReference type="EMBL" id="NHC37678.1"/>
    </source>
</evidence>
<sequence>MSSLQKTQIAFRPVRRFLWLERLIALVVLLNFFLVLFDLSYIPWRDFYFEKVPQIVQHYDPIKGIEPHRETTRYLAQFQQIKQQIEQTGIQSPEVENLLAQMRQLSDELIEDNPFAIAQKTGHLEKIKNQVRDRVHINSAHQAFDTFWSQAYLNRAGWERELDFFTTNLQPLIETNYYRGINTRGRFIDRFWLIDIPFIAFFGLEILIRTFFISRQRPDLNWLEALLRRWYDLFLLLPFWRWLRVIPVTIRLYQAQLLNLEPVRKQIKYDFVTNFAEEMTEIVGVRLIDQMQDSIERGDAAEWLLRTGRYQPYININNTNEVQEIANRLLRMTIYQVIPKVQTDIESLLHYSIENAIKKTQMYQQIQHLPGMETLPRQVSSKLANDISQSTYTTLTNLLEDPVVIEKSSHLIQNFSIALETEVKKQHNLQALKSLFVDLLEEVKINYVKDIAQGGVERSWEEANQLRRIIRQ</sequence>
<dbReference type="OrthoDB" id="501625at2"/>
<protein>
    <submittedName>
        <fullName evidence="2">Uncharacterized protein</fullName>
    </submittedName>
</protein>
<evidence type="ECO:0000256" key="1">
    <source>
        <dbReference type="SAM" id="Phobius"/>
    </source>
</evidence>
<evidence type="ECO:0000313" key="3">
    <source>
        <dbReference type="Proteomes" id="UP000031532"/>
    </source>
</evidence>